<accession>A0AAE0XJC0</accession>
<feature type="region of interest" description="Disordered" evidence="1">
    <location>
        <begin position="102"/>
        <end position="222"/>
    </location>
</feature>
<dbReference type="AlphaFoldDB" id="A0AAE0XJC0"/>
<keyword evidence="3" id="KW-1185">Reference proteome</keyword>
<gene>
    <name evidence="2" type="ORF">B0T22DRAFT_71961</name>
</gene>
<feature type="compositionally biased region" description="Pro residues" evidence="1">
    <location>
        <begin position="68"/>
        <end position="84"/>
    </location>
</feature>
<reference evidence="2" key="1">
    <citation type="journal article" date="2023" name="Mol. Phylogenet. Evol.">
        <title>Genome-scale phylogeny and comparative genomics of the fungal order Sordariales.</title>
        <authorList>
            <person name="Hensen N."/>
            <person name="Bonometti L."/>
            <person name="Westerberg I."/>
            <person name="Brannstrom I.O."/>
            <person name="Guillou S."/>
            <person name="Cros-Aarteil S."/>
            <person name="Calhoun S."/>
            <person name="Haridas S."/>
            <person name="Kuo A."/>
            <person name="Mondo S."/>
            <person name="Pangilinan J."/>
            <person name="Riley R."/>
            <person name="LaButti K."/>
            <person name="Andreopoulos B."/>
            <person name="Lipzen A."/>
            <person name="Chen C."/>
            <person name="Yan M."/>
            <person name="Daum C."/>
            <person name="Ng V."/>
            <person name="Clum A."/>
            <person name="Steindorff A."/>
            <person name="Ohm R.A."/>
            <person name="Martin F."/>
            <person name="Silar P."/>
            <person name="Natvig D.O."/>
            <person name="Lalanne C."/>
            <person name="Gautier V."/>
            <person name="Ament-Velasquez S.L."/>
            <person name="Kruys A."/>
            <person name="Hutchinson M.I."/>
            <person name="Powell A.J."/>
            <person name="Barry K."/>
            <person name="Miller A.N."/>
            <person name="Grigoriev I.V."/>
            <person name="Debuchy R."/>
            <person name="Gladieux P."/>
            <person name="Hiltunen Thoren M."/>
            <person name="Johannesson H."/>
        </authorList>
    </citation>
    <scope>NUCLEOTIDE SEQUENCE</scope>
    <source>
        <strain evidence="2">CBS 314.62</strain>
    </source>
</reference>
<feature type="compositionally biased region" description="Low complexity" evidence="1">
    <location>
        <begin position="120"/>
        <end position="129"/>
    </location>
</feature>
<sequence length="384" mass="38678">MALAPRLPSLNVLGGPGNVCQVDLTILFPDCGSIEIGIINQPYSVDVQPSTIFVTPTIPKPTGHADPHPPPPFQGPPHPSPQPNYVPGVPTTLISSVLSESCTDEFPGKPTPAPYPAQPGNSGNNAGASWGDHSDGHSGAGYDEGFDNDNNGANNGGSGGSFGNSQGGSQGGSQGDNNGGNQGGNQGNNNNNNGKNNGNNGNNGNGNGNNNNNNGGITGGTTSPAPVTVSTCSTSGTLLDITVDLLGLNIDIDAYLNLAGLLDTVGDLVGGLLGGLLGGSSTTQQQQPTTVSQQYRTNCGKSFSSLPGGKTTTATSASDCLQKCEADAILLTVQLGSLNDCLGATLDNSIAVDNCLYFLGGESDILDINLALLSSSKDSYCKSC</sequence>
<comment type="caution">
    <text evidence="2">The sequence shown here is derived from an EMBL/GenBank/DDBJ whole genome shotgun (WGS) entry which is preliminary data.</text>
</comment>
<dbReference type="Proteomes" id="UP001270362">
    <property type="component" value="Unassembled WGS sequence"/>
</dbReference>
<reference evidence="2" key="2">
    <citation type="submission" date="2023-06" db="EMBL/GenBank/DDBJ databases">
        <authorList>
            <consortium name="Lawrence Berkeley National Laboratory"/>
            <person name="Haridas S."/>
            <person name="Hensen N."/>
            <person name="Bonometti L."/>
            <person name="Westerberg I."/>
            <person name="Brannstrom I.O."/>
            <person name="Guillou S."/>
            <person name="Cros-Aarteil S."/>
            <person name="Calhoun S."/>
            <person name="Kuo A."/>
            <person name="Mondo S."/>
            <person name="Pangilinan J."/>
            <person name="Riley R."/>
            <person name="Labutti K."/>
            <person name="Andreopoulos B."/>
            <person name="Lipzen A."/>
            <person name="Chen C."/>
            <person name="Yanf M."/>
            <person name="Daum C."/>
            <person name="Ng V."/>
            <person name="Clum A."/>
            <person name="Steindorff A."/>
            <person name="Ohm R."/>
            <person name="Martin F."/>
            <person name="Silar P."/>
            <person name="Natvig D."/>
            <person name="Lalanne C."/>
            <person name="Gautier V."/>
            <person name="Ament-Velasquez S.L."/>
            <person name="Kruys A."/>
            <person name="Hutchinson M.I."/>
            <person name="Powell A.J."/>
            <person name="Barry K."/>
            <person name="Miller A.N."/>
            <person name="Grigoriev I.V."/>
            <person name="Debuchy R."/>
            <person name="Gladieux P."/>
            <person name="Thoren M.H."/>
            <person name="Johannesson H."/>
        </authorList>
    </citation>
    <scope>NUCLEOTIDE SEQUENCE</scope>
    <source>
        <strain evidence="2">CBS 314.62</strain>
    </source>
</reference>
<evidence type="ECO:0000256" key="1">
    <source>
        <dbReference type="SAM" id="MobiDB-lite"/>
    </source>
</evidence>
<feature type="compositionally biased region" description="Low complexity" evidence="1">
    <location>
        <begin position="187"/>
        <end position="200"/>
    </location>
</feature>
<dbReference type="EMBL" id="JAULSO010000001">
    <property type="protein sequence ID" value="KAK3694475.1"/>
    <property type="molecule type" value="Genomic_DNA"/>
</dbReference>
<feature type="compositionally biased region" description="Gly residues" evidence="1">
    <location>
        <begin position="154"/>
        <end position="186"/>
    </location>
</feature>
<organism evidence="2 3">
    <name type="scientific">Podospora appendiculata</name>
    <dbReference type="NCBI Taxonomy" id="314037"/>
    <lineage>
        <taxon>Eukaryota</taxon>
        <taxon>Fungi</taxon>
        <taxon>Dikarya</taxon>
        <taxon>Ascomycota</taxon>
        <taxon>Pezizomycotina</taxon>
        <taxon>Sordariomycetes</taxon>
        <taxon>Sordariomycetidae</taxon>
        <taxon>Sordariales</taxon>
        <taxon>Podosporaceae</taxon>
        <taxon>Podospora</taxon>
    </lineage>
</organism>
<evidence type="ECO:0000313" key="3">
    <source>
        <dbReference type="Proteomes" id="UP001270362"/>
    </source>
</evidence>
<evidence type="ECO:0000313" key="2">
    <source>
        <dbReference type="EMBL" id="KAK3694475.1"/>
    </source>
</evidence>
<proteinExistence type="predicted"/>
<protein>
    <submittedName>
        <fullName evidence="2">Uncharacterized protein</fullName>
    </submittedName>
</protein>
<name>A0AAE0XJC0_9PEZI</name>
<feature type="region of interest" description="Disordered" evidence="1">
    <location>
        <begin position="54"/>
        <end position="90"/>
    </location>
</feature>